<dbReference type="InterPro" id="IPR011009">
    <property type="entry name" value="Kinase-like_dom_sf"/>
</dbReference>
<dbReference type="RefSeq" id="WP_175589248.1">
    <property type="nucleotide sequence ID" value="NZ_JABWGN010000004.1"/>
</dbReference>
<dbReference type="InterPro" id="IPR002575">
    <property type="entry name" value="Aminoglycoside_PTrfase"/>
</dbReference>
<dbReference type="SUPFAM" id="SSF56112">
    <property type="entry name" value="Protein kinase-like (PK-like)"/>
    <property type="match status" value="1"/>
</dbReference>
<evidence type="ECO:0000313" key="4">
    <source>
        <dbReference type="Proteomes" id="UP000586042"/>
    </source>
</evidence>
<dbReference type="GO" id="GO:0016740">
    <property type="term" value="F:transferase activity"/>
    <property type="evidence" value="ECO:0007669"/>
    <property type="project" value="UniProtKB-KW"/>
</dbReference>
<feature type="domain" description="Aminoglycoside phosphotransferase" evidence="2">
    <location>
        <begin position="56"/>
        <end position="279"/>
    </location>
</feature>
<keyword evidence="4" id="KW-1185">Reference proteome</keyword>
<evidence type="ECO:0000259" key="2">
    <source>
        <dbReference type="Pfam" id="PF01636"/>
    </source>
</evidence>
<sequence>MSRRRDGSQHQAHLITQDAREAPPQATGAREASPQLVARAREAFGWGADVVVTAGPRGALGQIWQVETGAARYALKEIFAEPPSEAMVEAELDFTRRAAGAGVRMPASLPDRSGRYLLPAPGGGWLRLYAWVDLRPVDPAGRATPDELGALLARLHRCAPAMSVEAGGGEPDPWYDRVPAPGAWERAAASGAEWARRLAERLARLPELAAAVAPADPAALIMCHRDLHPENVLAGPGGGLVVVDWDNLGPAAPARELAQALFDWFCDGPGPDLDAMRRMYDAYVREGGPGRITGPADFSMLVASQLNFLLVQAGVALDPEAEPRHRAWAEREIDETLRRLPDPRWLAQALDLLGGGRAQATEP</sequence>
<proteinExistence type="predicted"/>
<name>A0A7Y6M2U8_9ACTN</name>
<evidence type="ECO:0000313" key="3">
    <source>
        <dbReference type="EMBL" id="NUW31775.1"/>
    </source>
</evidence>
<keyword evidence="3" id="KW-0808">Transferase</keyword>
<accession>A0A7Y6M2U8</accession>
<gene>
    <name evidence="3" type="ORF">HTZ77_10090</name>
</gene>
<evidence type="ECO:0000256" key="1">
    <source>
        <dbReference type="SAM" id="MobiDB-lite"/>
    </source>
</evidence>
<reference evidence="3 4" key="1">
    <citation type="submission" date="2020-06" db="EMBL/GenBank/DDBJ databases">
        <title>Nonomuraea sp. SMC257, a novel actinomycete isolated from soil.</title>
        <authorList>
            <person name="Chanama M."/>
        </authorList>
    </citation>
    <scope>NUCLEOTIDE SEQUENCE [LARGE SCALE GENOMIC DNA]</scope>
    <source>
        <strain evidence="3 4">SMC257</strain>
    </source>
</reference>
<dbReference type="Gene3D" id="3.90.1200.10">
    <property type="match status" value="1"/>
</dbReference>
<comment type="caution">
    <text evidence="3">The sequence shown here is derived from an EMBL/GenBank/DDBJ whole genome shotgun (WGS) entry which is preliminary data.</text>
</comment>
<dbReference type="EMBL" id="JABWGN010000004">
    <property type="protein sequence ID" value="NUW31775.1"/>
    <property type="molecule type" value="Genomic_DNA"/>
</dbReference>
<protein>
    <submittedName>
        <fullName evidence="3">Phosphotransferase</fullName>
    </submittedName>
</protein>
<feature type="region of interest" description="Disordered" evidence="1">
    <location>
        <begin position="1"/>
        <end position="33"/>
    </location>
</feature>
<organism evidence="3 4">
    <name type="scientific">Nonomuraea montanisoli</name>
    <dbReference type="NCBI Taxonomy" id="2741721"/>
    <lineage>
        <taxon>Bacteria</taxon>
        <taxon>Bacillati</taxon>
        <taxon>Actinomycetota</taxon>
        <taxon>Actinomycetes</taxon>
        <taxon>Streptosporangiales</taxon>
        <taxon>Streptosporangiaceae</taxon>
        <taxon>Nonomuraea</taxon>
    </lineage>
</organism>
<dbReference type="AlphaFoldDB" id="A0A7Y6M2U8"/>
<dbReference type="Proteomes" id="UP000586042">
    <property type="component" value="Unassembled WGS sequence"/>
</dbReference>
<dbReference type="Pfam" id="PF01636">
    <property type="entry name" value="APH"/>
    <property type="match status" value="1"/>
</dbReference>